<dbReference type="GeneID" id="42982948"/>
<evidence type="ECO:0000313" key="1">
    <source>
        <dbReference type="EMBL" id="ANK63398.1"/>
    </source>
</evidence>
<evidence type="ECO:0000313" key="2">
    <source>
        <dbReference type="Proteomes" id="UP000078582"/>
    </source>
</evidence>
<dbReference type="RefSeq" id="WP_068280103.1">
    <property type="nucleotide sequence ID" value="NZ_CP014873.1"/>
</dbReference>
<reference evidence="1 2" key="1">
    <citation type="submission" date="2016-03" db="EMBL/GenBank/DDBJ databases">
        <title>Pediococcus and Lactobacillus from brewery environment - whole genome sequencing and assembly.</title>
        <authorList>
            <person name="Behr J."/>
            <person name="Geissler A.J."/>
            <person name="Vogel R.F."/>
        </authorList>
    </citation>
    <scope>NUCLEOTIDE SEQUENCE [LARGE SCALE GENOMIC DNA]</scope>
    <source>
        <strain evidence="1 2">TMW 1.1989</strain>
    </source>
</reference>
<dbReference type="AlphaFoldDB" id="A0A192H581"/>
<dbReference type="EMBL" id="CP014873">
    <property type="protein sequence ID" value="ANK63398.1"/>
    <property type="molecule type" value="Genomic_DNA"/>
</dbReference>
<organism evidence="1 2">
    <name type="scientific">Loigolactobacillus backii</name>
    <dbReference type="NCBI Taxonomy" id="375175"/>
    <lineage>
        <taxon>Bacteria</taxon>
        <taxon>Bacillati</taxon>
        <taxon>Bacillota</taxon>
        <taxon>Bacilli</taxon>
        <taxon>Lactobacillales</taxon>
        <taxon>Lactobacillaceae</taxon>
        <taxon>Loigolactobacillus</taxon>
    </lineage>
</organism>
<protein>
    <recommendedName>
        <fullName evidence="3">Single-stranded DNA-binding protein</fullName>
    </recommendedName>
</protein>
<keyword evidence="2" id="KW-1185">Reference proteome</keyword>
<sequence>MTENNDLSLYQRLANVHKAVSYLKKNQSGRQYSYVGSSDVLGQLHGLIDENGLLLLPSITDHNVTASTDENHGKQRVTYFTELDMTMTWVNIDNPQEKLESHWYAQGVDIAGEKGVGKALTYGEKYFLLKFFNIATDQDDPDAFQNKTEQTKADMPRVVSKTQVTVITKIFEQVAKTHGADTEMVIANSIKQVGLNKPLNQLNTSEYGKLLNYISSVKAKLEKKTQKEQTA</sequence>
<dbReference type="InterPro" id="IPR007499">
    <property type="entry name" value="ERF_bacteria_virus"/>
</dbReference>
<proteinExistence type="predicted"/>
<dbReference type="STRING" id="375175.AYR53_11820"/>
<dbReference type="OrthoDB" id="1976435at2"/>
<accession>A0A192H581</accession>
<name>A0A192H581_9LACO</name>
<evidence type="ECO:0008006" key="3">
    <source>
        <dbReference type="Google" id="ProtNLM"/>
    </source>
</evidence>
<dbReference type="Pfam" id="PF04404">
    <property type="entry name" value="ERF"/>
    <property type="match status" value="1"/>
</dbReference>
<gene>
    <name evidence="1" type="ORF">AYR53_11820</name>
</gene>
<dbReference type="Proteomes" id="UP000078582">
    <property type="component" value="Chromosome"/>
</dbReference>